<keyword evidence="4" id="KW-0255">Endonuclease</keyword>
<keyword evidence="2" id="KW-0812">Transmembrane</keyword>
<keyword evidence="4" id="KW-0378">Hydrolase</keyword>
<dbReference type="GO" id="GO:0004519">
    <property type="term" value="F:endonuclease activity"/>
    <property type="evidence" value="ECO:0007669"/>
    <property type="project" value="UniProtKB-KW"/>
</dbReference>
<keyword evidence="2" id="KW-1133">Transmembrane helix</keyword>
<evidence type="ECO:0000259" key="3">
    <source>
        <dbReference type="Pfam" id="PF03372"/>
    </source>
</evidence>
<dbReference type="RefSeq" id="WP_209378391.1">
    <property type="nucleotide sequence ID" value="NZ_JAGIZB010000004.1"/>
</dbReference>
<reference evidence="4 5" key="1">
    <citation type="submission" date="2021-03" db="EMBL/GenBank/DDBJ databases">
        <authorList>
            <person name="So Y."/>
        </authorList>
    </citation>
    <scope>NUCLEOTIDE SEQUENCE [LARGE SCALE GENOMIC DNA]</scope>
    <source>
        <strain evidence="4 5">SSH11</strain>
    </source>
</reference>
<dbReference type="EMBL" id="JAGIZB010000004">
    <property type="protein sequence ID" value="MBP0444150.1"/>
    <property type="molecule type" value="Genomic_DNA"/>
</dbReference>
<dbReference type="InterPro" id="IPR036691">
    <property type="entry name" value="Endo/exonu/phosph_ase_sf"/>
</dbReference>
<feature type="region of interest" description="Disordered" evidence="1">
    <location>
        <begin position="352"/>
        <end position="375"/>
    </location>
</feature>
<proteinExistence type="predicted"/>
<accession>A0ABS4AAX1</accession>
<evidence type="ECO:0000256" key="1">
    <source>
        <dbReference type="SAM" id="MobiDB-lite"/>
    </source>
</evidence>
<dbReference type="Pfam" id="PF03372">
    <property type="entry name" value="Exo_endo_phos"/>
    <property type="match status" value="1"/>
</dbReference>
<feature type="transmembrane region" description="Helical" evidence="2">
    <location>
        <begin position="72"/>
        <end position="96"/>
    </location>
</feature>
<keyword evidence="2" id="KW-0472">Membrane</keyword>
<feature type="transmembrane region" description="Helical" evidence="2">
    <location>
        <begin position="43"/>
        <end position="60"/>
    </location>
</feature>
<dbReference type="Proteomes" id="UP000681594">
    <property type="component" value="Unassembled WGS sequence"/>
</dbReference>
<name>A0ABS4AAX1_9PROT</name>
<dbReference type="Gene3D" id="3.60.10.10">
    <property type="entry name" value="Endonuclease/exonuclease/phosphatase"/>
    <property type="match status" value="1"/>
</dbReference>
<protein>
    <submittedName>
        <fullName evidence="4">Endonuclease/exonuclease/phosphatase family protein</fullName>
    </submittedName>
</protein>
<keyword evidence="4" id="KW-0540">Nuclease</keyword>
<sequence length="375" mass="41213">MTSFVLKAARALLMLLAVAGILATALAALPGDAWWIRMLSYPRLQILLVMLLLMVLLALLPGRGWKSWSASAALALACIWQAVLLAPWFVPLVAAWPAPEAPSGSCPVGERLRVLSANVQMTNDRDHRLLRIVQEADPDIAWFQETNATWRQELAPLAARMPHSLVEARENYYGIYLASKLPLEEASIQNLTNSRNPSAFATVTLPSGRRVRIYAIHPRPPQFGQSTAERDGQLMAMALAARGDRMAHVVVGDLNAVPWETVLDRMRRIGDFRDPRIGRGPFITWNAKEWLLKWPLDHIMPGPGMVIGDLRVLPAFGSDHWPILADLCVLAGPIERGTVPEALLAEAREVVRRGQGKAVEPGSARPEGAESGPED</sequence>
<gene>
    <name evidence="4" type="ORF">J8J14_05105</name>
</gene>
<evidence type="ECO:0000313" key="4">
    <source>
        <dbReference type="EMBL" id="MBP0444150.1"/>
    </source>
</evidence>
<keyword evidence="5" id="KW-1185">Reference proteome</keyword>
<keyword evidence="4" id="KW-0436">Ligase</keyword>
<comment type="caution">
    <text evidence="4">The sequence shown here is derived from an EMBL/GenBank/DDBJ whole genome shotgun (WGS) entry which is preliminary data.</text>
</comment>
<feature type="domain" description="Endonuclease/exonuclease/phosphatase" evidence="3">
    <location>
        <begin position="115"/>
        <end position="320"/>
    </location>
</feature>
<evidence type="ECO:0000313" key="5">
    <source>
        <dbReference type="Proteomes" id="UP000681594"/>
    </source>
</evidence>
<dbReference type="InterPro" id="IPR005135">
    <property type="entry name" value="Endo/exonuclease/phosphatase"/>
</dbReference>
<dbReference type="GO" id="GO:0016874">
    <property type="term" value="F:ligase activity"/>
    <property type="evidence" value="ECO:0007669"/>
    <property type="project" value="UniProtKB-KW"/>
</dbReference>
<dbReference type="SUPFAM" id="SSF56219">
    <property type="entry name" value="DNase I-like"/>
    <property type="match status" value="1"/>
</dbReference>
<evidence type="ECO:0000256" key="2">
    <source>
        <dbReference type="SAM" id="Phobius"/>
    </source>
</evidence>
<organism evidence="4 5">
    <name type="scientific">Pararoseomonas baculiformis</name>
    <dbReference type="NCBI Taxonomy" id="2820812"/>
    <lineage>
        <taxon>Bacteria</taxon>
        <taxon>Pseudomonadati</taxon>
        <taxon>Pseudomonadota</taxon>
        <taxon>Alphaproteobacteria</taxon>
        <taxon>Acetobacterales</taxon>
        <taxon>Acetobacteraceae</taxon>
        <taxon>Pararoseomonas</taxon>
    </lineage>
</organism>